<name>A0AAD8A3L1_DIPPU</name>
<evidence type="ECO:0000256" key="1">
    <source>
        <dbReference type="SAM" id="Phobius"/>
    </source>
</evidence>
<reference evidence="2" key="2">
    <citation type="submission" date="2023-05" db="EMBL/GenBank/DDBJ databases">
        <authorList>
            <person name="Fouks B."/>
        </authorList>
    </citation>
    <scope>NUCLEOTIDE SEQUENCE</scope>
    <source>
        <strain evidence="2">Stay&amp;Tobe</strain>
        <tissue evidence="2">Testes</tissue>
    </source>
</reference>
<dbReference type="Proteomes" id="UP001233999">
    <property type="component" value="Unassembled WGS sequence"/>
</dbReference>
<feature type="transmembrane region" description="Helical" evidence="1">
    <location>
        <begin position="35"/>
        <end position="53"/>
    </location>
</feature>
<keyword evidence="1" id="KW-0812">Transmembrane</keyword>
<dbReference type="AlphaFoldDB" id="A0AAD8A3L1"/>
<feature type="non-terminal residue" evidence="2">
    <location>
        <position position="1"/>
    </location>
</feature>
<sequence>AAVFFCLNVKYTAIRFFFFFNFRDSVMCLPHEYCILFFALVTVIRICLIILLWKESCLKKVTTIL</sequence>
<accession>A0AAD8A3L1</accession>
<evidence type="ECO:0000313" key="3">
    <source>
        <dbReference type="Proteomes" id="UP001233999"/>
    </source>
</evidence>
<proteinExistence type="predicted"/>
<reference evidence="2" key="1">
    <citation type="journal article" date="2023" name="IScience">
        <title>Live-bearing cockroach genome reveals convergent evolutionary mechanisms linked to viviparity in insects and beyond.</title>
        <authorList>
            <person name="Fouks B."/>
            <person name="Harrison M.C."/>
            <person name="Mikhailova A.A."/>
            <person name="Marchal E."/>
            <person name="English S."/>
            <person name="Carruthers M."/>
            <person name="Jennings E.C."/>
            <person name="Chiamaka E.L."/>
            <person name="Frigard R.A."/>
            <person name="Pippel M."/>
            <person name="Attardo G.M."/>
            <person name="Benoit J.B."/>
            <person name="Bornberg-Bauer E."/>
            <person name="Tobe S.S."/>
        </authorList>
    </citation>
    <scope>NUCLEOTIDE SEQUENCE</scope>
    <source>
        <strain evidence="2">Stay&amp;Tobe</strain>
    </source>
</reference>
<comment type="caution">
    <text evidence="2">The sequence shown here is derived from an EMBL/GenBank/DDBJ whole genome shotgun (WGS) entry which is preliminary data.</text>
</comment>
<keyword evidence="1" id="KW-1133">Transmembrane helix</keyword>
<organism evidence="2 3">
    <name type="scientific">Diploptera punctata</name>
    <name type="common">Pacific beetle cockroach</name>
    <dbReference type="NCBI Taxonomy" id="6984"/>
    <lineage>
        <taxon>Eukaryota</taxon>
        <taxon>Metazoa</taxon>
        <taxon>Ecdysozoa</taxon>
        <taxon>Arthropoda</taxon>
        <taxon>Hexapoda</taxon>
        <taxon>Insecta</taxon>
        <taxon>Pterygota</taxon>
        <taxon>Neoptera</taxon>
        <taxon>Polyneoptera</taxon>
        <taxon>Dictyoptera</taxon>
        <taxon>Blattodea</taxon>
        <taxon>Blaberoidea</taxon>
        <taxon>Blaberidae</taxon>
        <taxon>Diplopterinae</taxon>
        <taxon>Diploptera</taxon>
    </lineage>
</organism>
<keyword evidence="3" id="KW-1185">Reference proteome</keyword>
<feature type="non-terminal residue" evidence="2">
    <location>
        <position position="65"/>
    </location>
</feature>
<keyword evidence="1" id="KW-0472">Membrane</keyword>
<gene>
    <name evidence="2" type="ORF">L9F63_001464</name>
</gene>
<evidence type="ECO:0000313" key="2">
    <source>
        <dbReference type="EMBL" id="KAJ9592025.1"/>
    </source>
</evidence>
<dbReference type="EMBL" id="JASPKZ010003850">
    <property type="protein sequence ID" value="KAJ9592025.1"/>
    <property type="molecule type" value="Genomic_DNA"/>
</dbReference>
<protein>
    <submittedName>
        <fullName evidence="2">Uncharacterized protein</fullName>
    </submittedName>
</protein>